<feature type="coiled-coil region" evidence="1">
    <location>
        <begin position="346"/>
        <end position="399"/>
    </location>
</feature>
<reference evidence="2" key="1">
    <citation type="submission" date="2020-03" db="EMBL/GenBank/DDBJ databases">
        <title>Draft Genome Sequence of Cylindrodendrum hubeiense.</title>
        <authorList>
            <person name="Buettner E."/>
            <person name="Kellner H."/>
        </authorList>
    </citation>
    <scope>NUCLEOTIDE SEQUENCE</scope>
    <source>
        <strain evidence="2">IHI 201604</strain>
    </source>
</reference>
<dbReference type="EMBL" id="JAANBB010000077">
    <property type="protein sequence ID" value="KAF7551491.1"/>
    <property type="molecule type" value="Genomic_DNA"/>
</dbReference>
<name>A0A9P5H7Q0_9HYPO</name>
<proteinExistence type="predicted"/>
<sequence length="402" mass="44182">MMISRPIVRSSLPRATRSLRAPRCQIRFQSTASSPGGSHFATGLAGGVAGAALFYGIYSFTPAGQTASKINKAAKEAEKTYQAAAKRLQEKTPTPEEAVNSIKEFAYSYAGWIPGGRSYVDTAFNDWDTVRKNHRKEADQLVNEAYKKFQDISKLGLSLEAASQAYNVLADLSKKIAGLAGDALSDILDNHPQVKEKLGGSVDQLKQLGDQYGPEAKKQVDETWGQVKDVFATGFGASSLEKARKLVEEKVEQIKKLGDEAWKKGLQEAKPLLEKSPKVKELVEKNADALKQGNTKELFEKVKSAAESGDLGDLEGYVKKAVDQVKSKGSDSWVDVDKYLKMIPQGDSILEKLQKLREVADEHKEEGEKLFKETVEELKQVLEKKSERAEEIVNNAKNNAAS</sequence>
<dbReference type="OrthoDB" id="3883941at2759"/>
<dbReference type="AlphaFoldDB" id="A0A9P5H7Q0"/>
<evidence type="ECO:0000256" key="1">
    <source>
        <dbReference type="SAM" id="Coils"/>
    </source>
</evidence>
<accession>A0A9P5H7Q0</accession>
<keyword evidence="1" id="KW-0175">Coiled coil</keyword>
<gene>
    <name evidence="2" type="ORF">G7Z17_g4980</name>
</gene>
<evidence type="ECO:0000313" key="2">
    <source>
        <dbReference type="EMBL" id="KAF7551491.1"/>
    </source>
</evidence>
<dbReference type="Proteomes" id="UP000722485">
    <property type="component" value="Unassembled WGS sequence"/>
</dbReference>
<evidence type="ECO:0000313" key="3">
    <source>
        <dbReference type="Proteomes" id="UP000722485"/>
    </source>
</evidence>
<keyword evidence="3" id="KW-1185">Reference proteome</keyword>
<evidence type="ECO:0008006" key="4">
    <source>
        <dbReference type="Google" id="ProtNLM"/>
    </source>
</evidence>
<protein>
    <recommendedName>
        <fullName evidence="4">Apolipoprotein/apolipophorin</fullName>
    </recommendedName>
</protein>
<organism evidence="2 3">
    <name type="scientific">Cylindrodendrum hubeiense</name>
    <dbReference type="NCBI Taxonomy" id="595255"/>
    <lineage>
        <taxon>Eukaryota</taxon>
        <taxon>Fungi</taxon>
        <taxon>Dikarya</taxon>
        <taxon>Ascomycota</taxon>
        <taxon>Pezizomycotina</taxon>
        <taxon>Sordariomycetes</taxon>
        <taxon>Hypocreomycetidae</taxon>
        <taxon>Hypocreales</taxon>
        <taxon>Nectriaceae</taxon>
        <taxon>Cylindrodendrum</taxon>
    </lineage>
</organism>
<comment type="caution">
    <text evidence="2">The sequence shown here is derived from an EMBL/GenBank/DDBJ whole genome shotgun (WGS) entry which is preliminary data.</text>
</comment>